<protein>
    <submittedName>
        <fullName evidence="1">Uncharacterized protein</fullName>
    </submittedName>
</protein>
<dbReference type="Proteomes" id="UP001054945">
    <property type="component" value="Unassembled WGS sequence"/>
</dbReference>
<accession>A0AAV4R7I8</accession>
<sequence>MLTSHCPPETKQQVFQPQRICDSTKKPNRNLPCLKRRCPQETNVPYNTFVALKEDVSMGNVCIKFKNRTADGDSM</sequence>
<dbReference type="EMBL" id="BPLR01007324">
    <property type="protein sequence ID" value="GIY16053.1"/>
    <property type="molecule type" value="Genomic_DNA"/>
</dbReference>
<organism evidence="1 2">
    <name type="scientific">Caerostris extrusa</name>
    <name type="common">Bark spider</name>
    <name type="synonym">Caerostris bankana</name>
    <dbReference type="NCBI Taxonomy" id="172846"/>
    <lineage>
        <taxon>Eukaryota</taxon>
        <taxon>Metazoa</taxon>
        <taxon>Ecdysozoa</taxon>
        <taxon>Arthropoda</taxon>
        <taxon>Chelicerata</taxon>
        <taxon>Arachnida</taxon>
        <taxon>Araneae</taxon>
        <taxon>Araneomorphae</taxon>
        <taxon>Entelegynae</taxon>
        <taxon>Araneoidea</taxon>
        <taxon>Araneidae</taxon>
        <taxon>Caerostris</taxon>
    </lineage>
</organism>
<gene>
    <name evidence="1" type="ORF">CEXT_611201</name>
</gene>
<keyword evidence="2" id="KW-1185">Reference proteome</keyword>
<name>A0AAV4R7I8_CAEEX</name>
<proteinExistence type="predicted"/>
<evidence type="ECO:0000313" key="1">
    <source>
        <dbReference type="EMBL" id="GIY16053.1"/>
    </source>
</evidence>
<comment type="caution">
    <text evidence="1">The sequence shown here is derived from an EMBL/GenBank/DDBJ whole genome shotgun (WGS) entry which is preliminary data.</text>
</comment>
<reference evidence="1 2" key="1">
    <citation type="submission" date="2021-06" db="EMBL/GenBank/DDBJ databases">
        <title>Caerostris extrusa draft genome.</title>
        <authorList>
            <person name="Kono N."/>
            <person name="Arakawa K."/>
        </authorList>
    </citation>
    <scope>NUCLEOTIDE SEQUENCE [LARGE SCALE GENOMIC DNA]</scope>
</reference>
<dbReference type="AlphaFoldDB" id="A0AAV4R7I8"/>
<evidence type="ECO:0000313" key="2">
    <source>
        <dbReference type="Proteomes" id="UP001054945"/>
    </source>
</evidence>